<dbReference type="OrthoDB" id="4153866at2759"/>
<gene>
    <name evidence="5" type="ORF">VMCG_10393</name>
</gene>
<dbReference type="AlphaFoldDB" id="A0A423VB26"/>
<keyword evidence="4" id="KW-0472">Membrane</keyword>
<feature type="transmembrane region" description="Helical" evidence="4">
    <location>
        <begin position="39"/>
        <end position="59"/>
    </location>
</feature>
<dbReference type="SUPFAM" id="SSF51695">
    <property type="entry name" value="PLC-like phosphodiesterases"/>
    <property type="match status" value="1"/>
</dbReference>
<keyword evidence="6" id="KW-1185">Reference proteome</keyword>
<dbReference type="GO" id="GO:0006629">
    <property type="term" value="P:lipid metabolic process"/>
    <property type="evidence" value="ECO:0007669"/>
    <property type="project" value="InterPro"/>
</dbReference>
<feature type="region of interest" description="Disordered" evidence="3">
    <location>
        <begin position="1"/>
        <end position="20"/>
    </location>
</feature>
<dbReference type="STRING" id="356882.A0A423VB26"/>
<dbReference type="PROSITE" id="PS50007">
    <property type="entry name" value="PIPLC_X_DOMAIN"/>
    <property type="match status" value="1"/>
</dbReference>
<dbReference type="Proteomes" id="UP000283895">
    <property type="component" value="Unassembled WGS sequence"/>
</dbReference>
<evidence type="ECO:0000256" key="4">
    <source>
        <dbReference type="SAM" id="Phobius"/>
    </source>
</evidence>
<feature type="compositionally biased region" description="Low complexity" evidence="3">
    <location>
        <begin position="1"/>
        <end position="15"/>
    </location>
</feature>
<dbReference type="GO" id="GO:0008081">
    <property type="term" value="F:phosphoric diester hydrolase activity"/>
    <property type="evidence" value="ECO:0007669"/>
    <property type="project" value="InterPro"/>
</dbReference>
<dbReference type="PANTHER" id="PTHR31571">
    <property type="entry name" value="ALTERED INHERITANCE OF MITOCHONDRIA PROTEIN 6"/>
    <property type="match status" value="1"/>
</dbReference>
<proteinExistence type="inferred from homology"/>
<evidence type="ECO:0000313" key="5">
    <source>
        <dbReference type="EMBL" id="ROV88063.1"/>
    </source>
</evidence>
<keyword evidence="4" id="KW-1133">Transmembrane helix</keyword>
<dbReference type="InterPro" id="IPR017946">
    <property type="entry name" value="PLC-like_Pdiesterase_TIM-brl"/>
</dbReference>
<comment type="similarity">
    <text evidence="1">Belongs to the AIM6 family.</text>
</comment>
<name>A0A423VB26_9PEZI</name>
<evidence type="ECO:0000256" key="2">
    <source>
        <dbReference type="ARBA" id="ARBA00014286"/>
    </source>
</evidence>
<evidence type="ECO:0000256" key="3">
    <source>
        <dbReference type="SAM" id="MobiDB-lite"/>
    </source>
</evidence>
<sequence length="388" mass="42940">MSSPSPTQASSSSVSFDADPPILSPKQDRICLYQVAKSAIICIVCLGVLIPSLFALIFVETPRSSFVLHGLNMAAAARSVKPSLDNIPEFLDSYDVVPLRCHSHNDYERDAPLLSALMAGCTSIEADIWLTEDGLDLVVGHERAAAKKTLRAMYLDPLLKILDSRNDESTNSSNGAQGLFSTRTDAPVVLLIDVKESAKSGAAWQIVLEQLEPFRQKGYLRRYEDNVTHSGPLIVVGSGELDLETLVTSSSSQGHPYYDYHDTFLDAPLIELRHVTDSEWTAKYNISNSYYASVSLEFGIGSTKFGFSKTQLQQLRRQISVVEASNLCSRYWDLPAWSVKHRDYVWAVLMQEQVCMLNVGDVNAAARQDSYFRGKAAIGYRQDGPLRS</sequence>
<evidence type="ECO:0000256" key="1">
    <source>
        <dbReference type="ARBA" id="ARBA00008858"/>
    </source>
</evidence>
<keyword evidence="4" id="KW-0812">Transmembrane</keyword>
<organism evidence="5 6">
    <name type="scientific">Cytospora schulzeri</name>
    <dbReference type="NCBI Taxonomy" id="448051"/>
    <lineage>
        <taxon>Eukaryota</taxon>
        <taxon>Fungi</taxon>
        <taxon>Dikarya</taxon>
        <taxon>Ascomycota</taxon>
        <taxon>Pezizomycotina</taxon>
        <taxon>Sordariomycetes</taxon>
        <taxon>Sordariomycetidae</taxon>
        <taxon>Diaporthales</taxon>
        <taxon>Cytosporaceae</taxon>
        <taxon>Cytospora</taxon>
    </lineage>
</organism>
<accession>A0A423VB26</accession>
<comment type="caution">
    <text evidence="5">The sequence shown here is derived from an EMBL/GenBank/DDBJ whole genome shotgun (WGS) entry which is preliminary data.</text>
</comment>
<reference evidence="5 6" key="1">
    <citation type="submission" date="2015-09" db="EMBL/GenBank/DDBJ databases">
        <title>Host preference determinants of Valsa canker pathogens revealed by comparative genomics.</title>
        <authorList>
            <person name="Yin Z."/>
            <person name="Huang L."/>
        </authorList>
    </citation>
    <scope>NUCLEOTIDE SEQUENCE [LARGE SCALE GENOMIC DNA]</scope>
    <source>
        <strain evidence="5 6">03-1</strain>
    </source>
</reference>
<dbReference type="InterPro" id="IPR051236">
    <property type="entry name" value="HAT_RTT109-like"/>
</dbReference>
<dbReference type="PANTHER" id="PTHR31571:SF1">
    <property type="entry name" value="ALTERED INHERITANCE OF MITOCHONDRIA PROTEIN 6"/>
    <property type="match status" value="1"/>
</dbReference>
<dbReference type="EMBL" id="LKEA01000084">
    <property type="protein sequence ID" value="ROV88063.1"/>
    <property type="molecule type" value="Genomic_DNA"/>
</dbReference>
<evidence type="ECO:0000313" key="6">
    <source>
        <dbReference type="Proteomes" id="UP000283895"/>
    </source>
</evidence>
<protein>
    <recommendedName>
        <fullName evidence="2">Altered inheritance of mitochondria protein 6</fullName>
    </recommendedName>
</protein>